<keyword evidence="3" id="KW-0812">Transmembrane</keyword>
<dbReference type="NCBIfam" id="TIGR00350">
    <property type="entry name" value="lytR_cpsA_psr"/>
    <property type="match status" value="1"/>
</dbReference>
<dbReference type="InterPro" id="IPR050922">
    <property type="entry name" value="LytR/CpsA/Psr_CW_biosynth"/>
</dbReference>
<name>A0A4R2R0E8_9PSEU</name>
<comment type="similarity">
    <text evidence="1">Belongs to the LytR/CpsA/Psr (LCP) family.</text>
</comment>
<feature type="transmembrane region" description="Helical" evidence="3">
    <location>
        <begin position="66"/>
        <end position="86"/>
    </location>
</feature>
<dbReference type="Pfam" id="PF03816">
    <property type="entry name" value="LytR_cpsA_psr"/>
    <property type="match status" value="1"/>
</dbReference>
<keyword evidence="6" id="KW-1185">Reference proteome</keyword>
<sequence>MDEQPKPGEQGGEDPATEQVIFGRVARKYQTQDEAAPRPTPRYAPTPAPPMPPTRRSSPAKIAGRTLVAILSVAALVLTGVAWFTIGQLNESTNTTDALEQVQQAPGAPSANDSATDILLVGNDTRTDLQGNPLPLDQLKALRTEATDSLNTDTLILLRIPKDGGMGSAMSIPRDAYVSINGGEPDKINSAFAKGKVRAKEQLSTEGVAGPELEKQSDQAGRVSLIRTIQDLTGARIDHYAEISLLGFYLLTEAVGGVDVCLNNPVNDPVSGAVFDAGVQTVSGGDALSFVRQRHGLADGDLGRIKRQQAFLASAVNKLLSAGTLTDQQRLGKLADAVSRSVVLDSGLDIFELADQARQMASGTIEFVTMPVDEVGARDDRGQSIVTLRENEVRRFVQQMVTENPGPTSGEEQGEGSQGTAQPSAGTPQRHGFGQPATLRLNGLAPVAPVAKQNPIVADGVPCVD</sequence>
<keyword evidence="3" id="KW-1133">Transmembrane helix</keyword>
<dbReference type="InterPro" id="IPR004474">
    <property type="entry name" value="LytR_CpsA_psr"/>
</dbReference>
<feature type="compositionally biased region" description="Pro residues" evidence="2">
    <location>
        <begin position="38"/>
        <end position="53"/>
    </location>
</feature>
<dbReference type="EMBL" id="SLXQ01000001">
    <property type="protein sequence ID" value="TCP56092.1"/>
    <property type="molecule type" value="Genomic_DNA"/>
</dbReference>
<proteinExistence type="inferred from homology"/>
<evidence type="ECO:0000256" key="2">
    <source>
        <dbReference type="SAM" id="MobiDB-lite"/>
    </source>
</evidence>
<accession>A0A4R2R0E8</accession>
<gene>
    <name evidence="5" type="ORF">EV191_10132</name>
</gene>
<evidence type="ECO:0000256" key="3">
    <source>
        <dbReference type="SAM" id="Phobius"/>
    </source>
</evidence>
<reference evidence="5 6" key="1">
    <citation type="submission" date="2019-03" db="EMBL/GenBank/DDBJ databases">
        <title>Genomic Encyclopedia of Type Strains, Phase IV (KMG-IV): sequencing the most valuable type-strain genomes for metagenomic binning, comparative biology and taxonomic classification.</title>
        <authorList>
            <person name="Goeker M."/>
        </authorList>
    </citation>
    <scope>NUCLEOTIDE SEQUENCE [LARGE SCALE GENOMIC DNA]</scope>
    <source>
        <strain evidence="5 6">DSM 45765</strain>
    </source>
</reference>
<dbReference type="RefSeq" id="WP_132874754.1">
    <property type="nucleotide sequence ID" value="NZ_SLXQ01000001.1"/>
</dbReference>
<dbReference type="AlphaFoldDB" id="A0A4R2R0E8"/>
<dbReference type="Proteomes" id="UP000294911">
    <property type="component" value="Unassembled WGS sequence"/>
</dbReference>
<comment type="caution">
    <text evidence="5">The sequence shown here is derived from an EMBL/GenBank/DDBJ whole genome shotgun (WGS) entry which is preliminary data.</text>
</comment>
<evidence type="ECO:0000313" key="5">
    <source>
        <dbReference type="EMBL" id="TCP56092.1"/>
    </source>
</evidence>
<evidence type="ECO:0000313" key="6">
    <source>
        <dbReference type="Proteomes" id="UP000294911"/>
    </source>
</evidence>
<dbReference type="OrthoDB" id="9782542at2"/>
<dbReference type="Gene3D" id="3.40.630.190">
    <property type="entry name" value="LCP protein"/>
    <property type="match status" value="1"/>
</dbReference>
<feature type="region of interest" description="Disordered" evidence="2">
    <location>
        <begin position="1"/>
        <end position="59"/>
    </location>
</feature>
<keyword evidence="3" id="KW-0472">Membrane</keyword>
<dbReference type="PANTHER" id="PTHR33392">
    <property type="entry name" value="POLYISOPRENYL-TEICHOIC ACID--PEPTIDOGLYCAN TEICHOIC ACID TRANSFERASE TAGU"/>
    <property type="match status" value="1"/>
</dbReference>
<evidence type="ECO:0000256" key="1">
    <source>
        <dbReference type="ARBA" id="ARBA00006068"/>
    </source>
</evidence>
<organism evidence="5 6">
    <name type="scientific">Tamaricihabitans halophyticus</name>
    <dbReference type="NCBI Taxonomy" id="1262583"/>
    <lineage>
        <taxon>Bacteria</taxon>
        <taxon>Bacillati</taxon>
        <taxon>Actinomycetota</taxon>
        <taxon>Actinomycetes</taxon>
        <taxon>Pseudonocardiales</taxon>
        <taxon>Pseudonocardiaceae</taxon>
        <taxon>Tamaricihabitans</taxon>
    </lineage>
</organism>
<evidence type="ECO:0000259" key="4">
    <source>
        <dbReference type="Pfam" id="PF03816"/>
    </source>
</evidence>
<feature type="domain" description="Cell envelope-related transcriptional attenuator" evidence="4">
    <location>
        <begin position="151"/>
        <end position="320"/>
    </location>
</feature>
<feature type="region of interest" description="Disordered" evidence="2">
    <location>
        <begin position="402"/>
        <end position="437"/>
    </location>
</feature>
<dbReference type="PANTHER" id="PTHR33392:SF6">
    <property type="entry name" value="POLYISOPRENYL-TEICHOIC ACID--PEPTIDOGLYCAN TEICHOIC ACID TRANSFERASE TAGU"/>
    <property type="match status" value="1"/>
</dbReference>
<protein>
    <submittedName>
        <fullName evidence="5">LytR family transcriptional attenuator</fullName>
    </submittedName>
</protein>